<dbReference type="OrthoDB" id="3634462at2759"/>
<gene>
    <name evidence="1" type="ORF">HII31_00302</name>
</gene>
<comment type="caution">
    <text evidence="1">The sequence shown here is derived from an EMBL/GenBank/DDBJ whole genome shotgun (WGS) entry which is preliminary data.</text>
</comment>
<keyword evidence="2" id="KW-1185">Reference proteome</keyword>
<dbReference type="Proteomes" id="UP000660729">
    <property type="component" value="Unassembled WGS sequence"/>
</dbReference>
<proteinExistence type="predicted"/>
<reference evidence="1" key="1">
    <citation type="submission" date="2020-04" db="EMBL/GenBank/DDBJ databases">
        <title>Draft genome resource of the tomato pathogen Pseudocercospora fuligena.</title>
        <authorList>
            <person name="Zaccaron A."/>
        </authorList>
    </citation>
    <scope>NUCLEOTIDE SEQUENCE</scope>
    <source>
        <strain evidence="1">PF001</strain>
    </source>
</reference>
<name>A0A8H6RXB9_9PEZI</name>
<protein>
    <submittedName>
        <fullName evidence="1">Uncharacterized protein</fullName>
    </submittedName>
</protein>
<dbReference type="EMBL" id="JABCIY010000001">
    <property type="protein sequence ID" value="KAF7198563.1"/>
    <property type="molecule type" value="Genomic_DNA"/>
</dbReference>
<accession>A0A8H6RXB9</accession>
<sequence length="429" mass="48143">MKPSTITVKYNGDCFGFSGPDSAEISKEDLQSVRQAHSIVGRFIEAQNPERHDTSIISEHHADVGRFLDRIWNTIPALTHTTTRTALKAEEVFNTTELLERIMLQLTTVDKLRAMQANWKSFETLCGSVSLRRALGVESYGDGHYYSPFSERFRGVEKHDWGVSFPAGIYHDEDRSHVKWDEDCKTEYYSRWADSRRLEVSVKISCDVDPSKFGRKIQLLDIFEPGVTEMRAEIDCFPRCHRLDPEGNEYDDHPGYLFTDEGRDPVTVGTLLDGAAWVRSRHLTCECTTVTFTAVLELEEDDPIVIARCSVDERAAKSRRAKYQASKAEHEAADENAEEATPTLLPDVVETGTMMQAGSYVGNSRNSVDLSAMQQQNVGQVTVGENGVNDGRQTGEIEILEEAAVVGDEYDADDGYDLDSFVVLRDQGF</sequence>
<organism evidence="1 2">
    <name type="scientific">Pseudocercospora fuligena</name>
    <dbReference type="NCBI Taxonomy" id="685502"/>
    <lineage>
        <taxon>Eukaryota</taxon>
        <taxon>Fungi</taxon>
        <taxon>Dikarya</taxon>
        <taxon>Ascomycota</taxon>
        <taxon>Pezizomycotina</taxon>
        <taxon>Dothideomycetes</taxon>
        <taxon>Dothideomycetidae</taxon>
        <taxon>Mycosphaerellales</taxon>
        <taxon>Mycosphaerellaceae</taxon>
        <taxon>Pseudocercospora</taxon>
    </lineage>
</organism>
<dbReference type="AlphaFoldDB" id="A0A8H6RXB9"/>
<evidence type="ECO:0000313" key="1">
    <source>
        <dbReference type="EMBL" id="KAF7198563.1"/>
    </source>
</evidence>
<evidence type="ECO:0000313" key="2">
    <source>
        <dbReference type="Proteomes" id="UP000660729"/>
    </source>
</evidence>